<dbReference type="RefSeq" id="WP_274203826.1">
    <property type="nucleotide sequence ID" value="NZ_JAQZAO010000021.1"/>
</dbReference>
<gene>
    <name evidence="2" type="ORF">PGB27_28475</name>
</gene>
<proteinExistence type="predicted"/>
<sequence>MDTSDDRVDARHTGDGLDPKVDRPRPSITDRRTGTRVITAGPILHATAAAELRRVAKALLAHSDHPLLIDLTAVRYAEFAASVVLRDLAYEAGDADVDLRVVLDPAAHEVARAVLDDETLFEIYPDLATALPHTANAAGPPPATTPVALSLGHSAEHRPAAVSLEPSLHYRARSSSAPGSWS</sequence>
<accession>A0ABT5T2F5</accession>
<dbReference type="SUPFAM" id="SSF52091">
    <property type="entry name" value="SpoIIaa-like"/>
    <property type="match status" value="1"/>
</dbReference>
<reference evidence="2 3" key="1">
    <citation type="submission" date="2023-02" db="EMBL/GenBank/DDBJ databases">
        <title>Genome sequencing required for Actinomycetospora new species description.</title>
        <authorList>
            <person name="Saimee Y."/>
            <person name="Duangmal K."/>
        </authorList>
    </citation>
    <scope>NUCLEOTIDE SEQUENCE [LARGE SCALE GENOMIC DNA]</scope>
    <source>
        <strain evidence="2 3">DW7H6</strain>
    </source>
</reference>
<keyword evidence="3" id="KW-1185">Reference proteome</keyword>
<dbReference type="InterPro" id="IPR036513">
    <property type="entry name" value="STAS_dom_sf"/>
</dbReference>
<dbReference type="Proteomes" id="UP001300763">
    <property type="component" value="Unassembled WGS sequence"/>
</dbReference>
<evidence type="ECO:0000313" key="3">
    <source>
        <dbReference type="Proteomes" id="UP001300763"/>
    </source>
</evidence>
<name>A0ABT5T2F5_9PSEU</name>
<feature type="region of interest" description="Disordered" evidence="1">
    <location>
        <begin position="1"/>
        <end position="32"/>
    </location>
</feature>
<protein>
    <recommendedName>
        <fullName evidence="4">Anti-sigma factor antagonist</fullName>
    </recommendedName>
</protein>
<comment type="caution">
    <text evidence="2">The sequence shown here is derived from an EMBL/GenBank/DDBJ whole genome shotgun (WGS) entry which is preliminary data.</text>
</comment>
<organism evidence="2 3">
    <name type="scientific">Actinomycetospora lemnae</name>
    <dbReference type="NCBI Taxonomy" id="3019891"/>
    <lineage>
        <taxon>Bacteria</taxon>
        <taxon>Bacillati</taxon>
        <taxon>Actinomycetota</taxon>
        <taxon>Actinomycetes</taxon>
        <taxon>Pseudonocardiales</taxon>
        <taxon>Pseudonocardiaceae</taxon>
        <taxon>Actinomycetospora</taxon>
    </lineage>
</organism>
<dbReference type="EMBL" id="JAQZAO010000021">
    <property type="protein sequence ID" value="MDD7969298.1"/>
    <property type="molecule type" value="Genomic_DNA"/>
</dbReference>
<dbReference type="Gene3D" id="3.30.750.24">
    <property type="entry name" value="STAS domain"/>
    <property type="match status" value="1"/>
</dbReference>
<evidence type="ECO:0000256" key="1">
    <source>
        <dbReference type="SAM" id="MobiDB-lite"/>
    </source>
</evidence>
<evidence type="ECO:0000313" key="2">
    <source>
        <dbReference type="EMBL" id="MDD7969298.1"/>
    </source>
</evidence>
<evidence type="ECO:0008006" key="4">
    <source>
        <dbReference type="Google" id="ProtNLM"/>
    </source>
</evidence>